<accession>K8EWV7</accession>
<feature type="region of interest" description="Disordered" evidence="2">
    <location>
        <begin position="177"/>
        <end position="214"/>
    </location>
</feature>
<evidence type="ECO:0000313" key="4">
    <source>
        <dbReference type="EMBL" id="CCO16920.1"/>
    </source>
</evidence>
<dbReference type="PROSITE" id="PS51782">
    <property type="entry name" value="LYSM"/>
    <property type="match status" value="1"/>
</dbReference>
<protein>
    <recommendedName>
        <fullName evidence="3">LysM domain-containing protein</fullName>
    </recommendedName>
</protein>
<reference evidence="4 5" key="1">
    <citation type="submission" date="2011-10" db="EMBL/GenBank/DDBJ databases">
        <authorList>
            <person name="Genoscope - CEA"/>
        </authorList>
    </citation>
    <scope>NUCLEOTIDE SEQUENCE [LARGE SCALE GENOMIC DNA]</scope>
    <source>
        <strain evidence="4 5">RCC 1105</strain>
    </source>
</reference>
<dbReference type="GeneID" id="19015983"/>
<feature type="compositionally biased region" description="Basic and acidic residues" evidence="2">
    <location>
        <begin position="180"/>
        <end position="192"/>
    </location>
</feature>
<gene>
    <name evidence="4" type="ORF">Bathy05g04800</name>
</gene>
<dbReference type="Proteomes" id="UP000198341">
    <property type="component" value="Chromosome 5"/>
</dbReference>
<feature type="compositionally biased region" description="Basic and acidic residues" evidence="2">
    <location>
        <begin position="291"/>
        <end position="308"/>
    </location>
</feature>
<feature type="compositionally biased region" description="Low complexity" evidence="2">
    <location>
        <begin position="193"/>
        <end position="206"/>
    </location>
</feature>
<feature type="domain" description="LysM" evidence="3">
    <location>
        <begin position="104"/>
        <end position="148"/>
    </location>
</feature>
<feature type="compositionally biased region" description="Low complexity" evidence="2">
    <location>
        <begin position="78"/>
        <end position="95"/>
    </location>
</feature>
<dbReference type="Pfam" id="PF01476">
    <property type="entry name" value="LysM"/>
    <property type="match status" value="1"/>
</dbReference>
<keyword evidence="1" id="KW-0175">Coiled coil</keyword>
<dbReference type="RefSeq" id="XP_007513362.1">
    <property type="nucleotide sequence ID" value="XM_007513300.1"/>
</dbReference>
<feature type="compositionally biased region" description="Low complexity" evidence="2">
    <location>
        <begin position="310"/>
        <end position="329"/>
    </location>
</feature>
<evidence type="ECO:0000313" key="5">
    <source>
        <dbReference type="Proteomes" id="UP000198341"/>
    </source>
</evidence>
<sequence length="434" mass="47477">MKNFLRLHKKSFTRKLSTTFRIEEMFTTTPMNALFLPRLLLPTAPPPPHATPISSRKRSSSATFRTTTLCVTPRATASPSSSPSSSSSSTTTTNNNSVVNKKKIIVKVQPQQTLSIVSKENGISIPDIVRLNGLGTRRTLQVGEELIVSDFEGNVGDADVGYKIIERAKMTTMMITSSTDEEKTTVEKEKEIVSSSSPSTTSPTDETTTEEKEQNVKKILRLVPENAKEAIMRKIERLKVETTNKSDASTASLIQVVPRSVTASVPFTTSFGVGVGAAVLSMALVATNIGRDGKGKEEKEEEEKKEVGFEVESSGISSSSSSTRDSNSSNEEIEAVSVETKLVEKEVAEEVKVTTPLPTVEVVEEKEDVAEVDRSESSPAPLERLKGWMDERDAQENFESSIEEFKAKLAAAQDALIVLQDQLEQSKRKKNSQK</sequence>
<dbReference type="InterPro" id="IPR036779">
    <property type="entry name" value="LysM_dom_sf"/>
</dbReference>
<dbReference type="AlphaFoldDB" id="K8EWV7"/>
<name>K8EWV7_9CHLO</name>
<dbReference type="InterPro" id="IPR018392">
    <property type="entry name" value="LysM"/>
</dbReference>
<dbReference type="SMART" id="SM00257">
    <property type="entry name" value="LysM"/>
    <property type="match status" value="1"/>
</dbReference>
<dbReference type="Gene3D" id="3.10.350.10">
    <property type="entry name" value="LysM domain"/>
    <property type="match status" value="1"/>
</dbReference>
<proteinExistence type="predicted"/>
<feature type="region of interest" description="Disordered" evidence="2">
    <location>
        <begin position="291"/>
        <end position="337"/>
    </location>
</feature>
<evidence type="ECO:0000259" key="3">
    <source>
        <dbReference type="PROSITE" id="PS51782"/>
    </source>
</evidence>
<dbReference type="EMBL" id="FO082274">
    <property type="protein sequence ID" value="CCO16920.1"/>
    <property type="molecule type" value="Genomic_DNA"/>
</dbReference>
<evidence type="ECO:0000256" key="2">
    <source>
        <dbReference type="SAM" id="MobiDB-lite"/>
    </source>
</evidence>
<feature type="region of interest" description="Disordered" evidence="2">
    <location>
        <begin position="366"/>
        <end position="387"/>
    </location>
</feature>
<feature type="region of interest" description="Disordered" evidence="2">
    <location>
        <begin position="69"/>
        <end position="95"/>
    </location>
</feature>
<feature type="coiled-coil region" evidence="1">
    <location>
        <begin position="395"/>
        <end position="429"/>
    </location>
</feature>
<organism evidence="4 5">
    <name type="scientific">Bathycoccus prasinos</name>
    <dbReference type="NCBI Taxonomy" id="41875"/>
    <lineage>
        <taxon>Eukaryota</taxon>
        <taxon>Viridiplantae</taxon>
        <taxon>Chlorophyta</taxon>
        <taxon>Mamiellophyceae</taxon>
        <taxon>Mamiellales</taxon>
        <taxon>Bathycoccaceae</taxon>
        <taxon>Bathycoccus</taxon>
    </lineage>
</organism>
<evidence type="ECO:0000256" key="1">
    <source>
        <dbReference type="SAM" id="Coils"/>
    </source>
</evidence>
<dbReference type="CDD" id="cd00118">
    <property type="entry name" value="LysM"/>
    <property type="match status" value="1"/>
</dbReference>
<keyword evidence="5" id="KW-1185">Reference proteome</keyword>
<dbReference type="KEGG" id="bpg:Bathy05g04800"/>